<proteinExistence type="predicted"/>
<sequence length="99" mass="11347">MASKCTIVNTVNVEVDLMYYSYHSYCTQLRSLHQFKPPRWLILATNGQNLLCVLIPVDKVMHQSSRYIALYLLESTGYTWLVSLYPLFIAIPGGLIYKG</sequence>
<dbReference type="PaxDb" id="3218-PP1S540_1V6.1"/>
<reference evidence="2 4" key="2">
    <citation type="journal article" date="2018" name="Plant J.">
        <title>The Physcomitrella patens chromosome-scale assembly reveals moss genome structure and evolution.</title>
        <authorList>
            <person name="Lang D."/>
            <person name="Ullrich K.K."/>
            <person name="Murat F."/>
            <person name="Fuchs J."/>
            <person name="Jenkins J."/>
            <person name="Haas F.B."/>
            <person name="Piednoel M."/>
            <person name="Gundlach H."/>
            <person name="Van Bel M."/>
            <person name="Meyberg R."/>
            <person name="Vives C."/>
            <person name="Morata J."/>
            <person name="Symeonidi A."/>
            <person name="Hiss M."/>
            <person name="Muchero W."/>
            <person name="Kamisugi Y."/>
            <person name="Saleh O."/>
            <person name="Blanc G."/>
            <person name="Decker E.L."/>
            <person name="van Gessel N."/>
            <person name="Grimwood J."/>
            <person name="Hayes R.D."/>
            <person name="Graham S.W."/>
            <person name="Gunter L.E."/>
            <person name="McDaniel S.F."/>
            <person name="Hoernstein S.N.W."/>
            <person name="Larsson A."/>
            <person name="Li F.W."/>
            <person name="Perroud P.F."/>
            <person name="Phillips J."/>
            <person name="Ranjan P."/>
            <person name="Rokshar D.S."/>
            <person name="Rothfels C.J."/>
            <person name="Schneider L."/>
            <person name="Shu S."/>
            <person name="Stevenson D.W."/>
            <person name="Thummler F."/>
            <person name="Tillich M."/>
            <person name="Villarreal Aguilar J.C."/>
            <person name="Widiez T."/>
            <person name="Wong G.K."/>
            <person name="Wymore A."/>
            <person name="Zhang Y."/>
            <person name="Zimmer A.D."/>
            <person name="Quatrano R.S."/>
            <person name="Mayer K.F.X."/>
            <person name="Goodstein D."/>
            <person name="Casacuberta J.M."/>
            <person name="Vandepoele K."/>
            <person name="Reski R."/>
            <person name="Cuming A.C."/>
            <person name="Tuskan G.A."/>
            <person name="Maumus F."/>
            <person name="Salse J."/>
            <person name="Schmutz J."/>
            <person name="Rensing S.A."/>
        </authorList>
    </citation>
    <scope>NUCLEOTIDE SEQUENCE [LARGE SCALE GENOMIC DNA]</scope>
    <source>
        <strain evidence="3 4">cv. Gransden 2004</strain>
    </source>
</reference>
<protein>
    <submittedName>
        <fullName evidence="2 3">Uncharacterized protein</fullName>
    </submittedName>
</protein>
<dbReference type="Proteomes" id="UP000006727">
    <property type="component" value="Chromosome 1"/>
</dbReference>
<evidence type="ECO:0000313" key="2">
    <source>
        <dbReference type="EMBL" id="PNR62472.1"/>
    </source>
</evidence>
<keyword evidence="1" id="KW-1133">Transmembrane helix</keyword>
<dbReference type="InParanoid" id="A0A2K1L8Y0"/>
<feature type="transmembrane region" description="Helical" evidence="1">
    <location>
        <begin position="77"/>
        <end position="97"/>
    </location>
</feature>
<dbReference type="AlphaFoldDB" id="A0A2K1L8Y0"/>
<keyword evidence="1" id="KW-0472">Membrane</keyword>
<reference evidence="2 4" key="1">
    <citation type="journal article" date="2008" name="Science">
        <title>The Physcomitrella genome reveals evolutionary insights into the conquest of land by plants.</title>
        <authorList>
            <person name="Rensing S."/>
            <person name="Lang D."/>
            <person name="Zimmer A."/>
            <person name="Terry A."/>
            <person name="Salamov A."/>
            <person name="Shapiro H."/>
            <person name="Nishiyama T."/>
            <person name="Perroud P.-F."/>
            <person name="Lindquist E."/>
            <person name="Kamisugi Y."/>
            <person name="Tanahashi T."/>
            <person name="Sakakibara K."/>
            <person name="Fujita T."/>
            <person name="Oishi K."/>
            <person name="Shin-I T."/>
            <person name="Kuroki Y."/>
            <person name="Toyoda A."/>
            <person name="Suzuki Y."/>
            <person name="Hashimoto A."/>
            <person name="Yamaguchi K."/>
            <person name="Sugano A."/>
            <person name="Kohara Y."/>
            <person name="Fujiyama A."/>
            <person name="Anterola A."/>
            <person name="Aoki S."/>
            <person name="Ashton N."/>
            <person name="Barbazuk W.B."/>
            <person name="Barker E."/>
            <person name="Bennetzen J."/>
            <person name="Bezanilla M."/>
            <person name="Blankenship R."/>
            <person name="Cho S.H."/>
            <person name="Dutcher S."/>
            <person name="Estelle M."/>
            <person name="Fawcett J.A."/>
            <person name="Gundlach H."/>
            <person name="Hanada K."/>
            <person name="Heyl A."/>
            <person name="Hicks K.A."/>
            <person name="Hugh J."/>
            <person name="Lohr M."/>
            <person name="Mayer K."/>
            <person name="Melkozernov A."/>
            <person name="Murata T."/>
            <person name="Nelson D."/>
            <person name="Pils B."/>
            <person name="Prigge M."/>
            <person name="Reiss B."/>
            <person name="Renner T."/>
            <person name="Rombauts S."/>
            <person name="Rushton P."/>
            <person name="Sanderfoot A."/>
            <person name="Schween G."/>
            <person name="Shiu S.-H."/>
            <person name="Stueber K."/>
            <person name="Theodoulou F.L."/>
            <person name="Tu H."/>
            <person name="Van de Peer Y."/>
            <person name="Verrier P.J."/>
            <person name="Waters E."/>
            <person name="Wood A."/>
            <person name="Yang L."/>
            <person name="Cove D."/>
            <person name="Cuming A."/>
            <person name="Hasebe M."/>
            <person name="Lucas S."/>
            <person name="Mishler D.B."/>
            <person name="Reski R."/>
            <person name="Grigoriev I."/>
            <person name="Quatrano R.S."/>
            <person name="Boore J.L."/>
        </authorList>
    </citation>
    <scope>NUCLEOTIDE SEQUENCE [LARGE SCALE GENOMIC DNA]</scope>
    <source>
        <strain evidence="3 4">cv. Gransden 2004</strain>
    </source>
</reference>
<accession>A0A2K1L8Y0</accession>
<name>A0A2K1L8Y0_PHYPA</name>
<dbReference type="EnsemblPlants" id="Pp3c1_20650V3.1">
    <property type="protein sequence ID" value="PAC:32970121.CDS.1"/>
    <property type="gene ID" value="Pp3c1_20650"/>
</dbReference>
<gene>
    <name evidence="2" type="ORF">PHYPA_000896</name>
</gene>
<evidence type="ECO:0000313" key="3">
    <source>
        <dbReference type="EnsemblPlants" id="PAC:32970121.CDS.1"/>
    </source>
</evidence>
<dbReference type="EnsemblPlants" id="Pp3c1_20650V3.2">
    <property type="protein sequence ID" value="PAC:32970122.CDS.1"/>
    <property type="gene ID" value="Pp3c1_20650"/>
</dbReference>
<dbReference type="Gramene" id="Pp3c1_20650V3.1">
    <property type="protein sequence ID" value="PAC:32970121.CDS.1"/>
    <property type="gene ID" value="Pp3c1_20650"/>
</dbReference>
<keyword evidence="1" id="KW-0812">Transmembrane</keyword>
<reference evidence="3" key="3">
    <citation type="submission" date="2020-12" db="UniProtKB">
        <authorList>
            <consortium name="EnsemblPlants"/>
        </authorList>
    </citation>
    <scope>IDENTIFICATION</scope>
</reference>
<keyword evidence="4" id="KW-1185">Reference proteome</keyword>
<organism evidence="2">
    <name type="scientific">Physcomitrium patens</name>
    <name type="common">Spreading-leaved earth moss</name>
    <name type="synonym">Physcomitrella patens</name>
    <dbReference type="NCBI Taxonomy" id="3218"/>
    <lineage>
        <taxon>Eukaryota</taxon>
        <taxon>Viridiplantae</taxon>
        <taxon>Streptophyta</taxon>
        <taxon>Embryophyta</taxon>
        <taxon>Bryophyta</taxon>
        <taxon>Bryophytina</taxon>
        <taxon>Bryopsida</taxon>
        <taxon>Funariidae</taxon>
        <taxon>Funariales</taxon>
        <taxon>Funariaceae</taxon>
        <taxon>Physcomitrium</taxon>
    </lineage>
</organism>
<evidence type="ECO:0000256" key="1">
    <source>
        <dbReference type="SAM" id="Phobius"/>
    </source>
</evidence>
<evidence type="ECO:0000313" key="4">
    <source>
        <dbReference type="Proteomes" id="UP000006727"/>
    </source>
</evidence>
<dbReference type="EMBL" id="ABEU02000001">
    <property type="protein sequence ID" value="PNR62472.1"/>
    <property type="molecule type" value="Genomic_DNA"/>
</dbReference>
<dbReference type="Gramene" id="Pp3c1_20650V3.2">
    <property type="protein sequence ID" value="PAC:32970122.CDS.1"/>
    <property type="gene ID" value="Pp3c1_20650"/>
</dbReference>